<dbReference type="HAMAP" id="MF_01201">
    <property type="entry name" value="Ala_racemase"/>
    <property type="match status" value="1"/>
</dbReference>
<dbReference type="CDD" id="cd00430">
    <property type="entry name" value="PLPDE_III_AR"/>
    <property type="match status" value="1"/>
</dbReference>
<dbReference type="PRINTS" id="PR00992">
    <property type="entry name" value="ALARACEMASE"/>
</dbReference>
<dbReference type="InterPro" id="IPR000821">
    <property type="entry name" value="Ala_racemase"/>
</dbReference>
<evidence type="ECO:0000256" key="1">
    <source>
        <dbReference type="ARBA" id="ARBA00000316"/>
    </source>
</evidence>
<comment type="catalytic activity">
    <reaction evidence="1 5">
        <text>L-alanine = D-alanine</text>
        <dbReference type="Rhea" id="RHEA:20249"/>
        <dbReference type="ChEBI" id="CHEBI:57416"/>
        <dbReference type="ChEBI" id="CHEBI:57972"/>
        <dbReference type="EC" id="5.1.1.1"/>
    </reaction>
</comment>
<dbReference type="InterPro" id="IPR029066">
    <property type="entry name" value="PLP-binding_barrel"/>
</dbReference>
<comment type="function">
    <text evidence="5">Catalyzes the interconversion of L-alanine and D-alanine. May also act on other amino acids.</text>
</comment>
<dbReference type="FunFam" id="3.20.20.10:FF:000002">
    <property type="entry name" value="Alanine racemase"/>
    <property type="match status" value="1"/>
</dbReference>
<feature type="binding site" evidence="5 7">
    <location>
        <position position="314"/>
    </location>
    <ligand>
        <name>substrate</name>
    </ligand>
</feature>
<dbReference type="GO" id="GO:0030170">
    <property type="term" value="F:pyridoxal phosphate binding"/>
    <property type="evidence" value="ECO:0007669"/>
    <property type="project" value="UniProtKB-UniRule"/>
</dbReference>
<dbReference type="GO" id="GO:0005829">
    <property type="term" value="C:cytosol"/>
    <property type="evidence" value="ECO:0007669"/>
    <property type="project" value="TreeGrafter"/>
</dbReference>
<proteinExistence type="inferred from homology"/>
<name>A0A1I4RI04_9BACT</name>
<dbReference type="OrthoDB" id="9813814at2"/>
<dbReference type="Pfam" id="PF00842">
    <property type="entry name" value="Ala_racemase_C"/>
    <property type="match status" value="1"/>
</dbReference>
<evidence type="ECO:0000313" key="10">
    <source>
        <dbReference type="Proteomes" id="UP000199611"/>
    </source>
</evidence>
<feature type="binding site" evidence="5 7">
    <location>
        <position position="142"/>
    </location>
    <ligand>
        <name>substrate</name>
    </ligand>
</feature>
<dbReference type="GO" id="GO:0030632">
    <property type="term" value="P:D-alanine biosynthetic process"/>
    <property type="evidence" value="ECO:0007669"/>
    <property type="project" value="UniProtKB-UniRule"/>
</dbReference>
<dbReference type="Gene3D" id="3.20.20.10">
    <property type="entry name" value="Alanine racemase"/>
    <property type="match status" value="1"/>
</dbReference>
<comment type="pathway">
    <text evidence="5">Amino-acid biosynthesis; D-alanine biosynthesis; D-alanine from L-alanine: step 1/1.</text>
</comment>
<dbReference type="Pfam" id="PF01168">
    <property type="entry name" value="Ala_racemase_N"/>
    <property type="match status" value="1"/>
</dbReference>
<evidence type="ECO:0000313" key="9">
    <source>
        <dbReference type="EMBL" id="SFM51550.1"/>
    </source>
</evidence>
<keyword evidence="10" id="KW-1185">Reference proteome</keyword>
<gene>
    <name evidence="9" type="ORF">SAMN05660836_00616</name>
</gene>
<comment type="similarity">
    <text evidence="5">Belongs to the alanine racemase family.</text>
</comment>
<evidence type="ECO:0000259" key="8">
    <source>
        <dbReference type="SMART" id="SM01005"/>
    </source>
</evidence>
<evidence type="ECO:0000256" key="2">
    <source>
        <dbReference type="ARBA" id="ARBA00001933"/>
    </source>
</evidence>
<feature type="modified residue" description="N6-(pyridoxal phosphate)lysine" evidence="5 6">
    <location>
        <position position="44"/>
    </location>
</feature>
<dbReference type="PANTHER" id="PTHR30511">
    <property type="entry name" value="ALANINE RACEMASE"/>
    <property type="match status" value="1"/>
</dbReference>
<keyword evidence="3 5" id="KW-0663">Pyridoxal phosphate</keyword>
<feature type="active site" description="Proton acceptor; specific for D-alanine" evidence="5">
    <location>
        <position position="44"/>
    </location>
</feature>
<keyword evidence="4 5" id="KW-0413">Isomerase</keyword>
<dbReference type="InterPro" id="IPR001608">
    <property type="entry name" value="Ala_racemase_N"/>
</dbReference>
<dbReference type="Proteomes" id="UP000199611">
    <property type="component" value="Unassembled WGS sequence"/>
</dbReference>
<dbReference type="InterPro" id="IPR011079">
    <property type="entry name" value="Ala_racemase_C"/>
</dbReference>
<dbReference type="GO" id="GO:0008784">
    <property type="term" value="F:alanine racemase activity"/>
    <property type="evidence" value="ECO:0007669"/>
    <property type="project" value="UniProtKB-UniRule"/>
</dbReference>
<evidence type="ECO:0000256" key="7">
    <source>
        <dbReference type="PIRSR" id="PIRSR600821-52"/>
    </source>
</evidence>
<dbReference type="SUPFAM" id="SSF51419">
    <property type="entry name" value="PLP-binding barrel"/>
    <property type="match status" value="1"/>
</dbReference>
<dbReference type="InterPro" id="IPR009006">
    <property type="entry name" value="Ala_racemase/Decarboxylase_C"/>
</dbReference>
<sequence length="380" mass="41839">MTGREKVEAIVHNWIEIDLSALRHNFAEIKRRAGAGVEIIPVVKNNAYGHGAPIIAGELVRLGVRTLAVSKMDEALTLRRGGINLPLLVLSGLEGNEYGDALEHNFMPVVFSPDQIEVCNMVGRDRDRRFPVHVKFDTGMGRLGFMISEIDKIIEVLRKSPYVQVDGVMTHFADADNRSSTHILEQLTCFERIIKILKSEGIFPGRIHASNSAAFFLFPQSHFNAVRPGLALYGPAHFAPDLKPVMSFKSRILQVKDIPAGHSVGYGRTFIAPRAMRIAVVSAGYGDGYFRCLSNKAEVIIRGVRCPIVGRVSMNLLTVDVSHVPDVVPDDEVVLLGSQGHECIGADELAEKAGTISYEIYCRLGANPLKRIVKFTGEEE</sequence>
<evidence type="ECO:0000256" key="3">
    <source>
        <dbReference type="ARBA" id="ARBA00022898"/>
    </source>
</evidence>
<reference evidence="9 10" key="1">
    <citation type="submission" date="2016-10" db="EMBL/GenBank/DDBJ databases">
        <authorList>
            <person name="de Groot N.N."/>
        </authorList>
    </citation>
    <scope>NUCLEOTIDE SEQUENCE [LARGE SCALE GENOMIC DNA]</scope>
    <source>
        <strain evidence="9 10">DSM 9990</strain>
    </source>
</reference>
<dbReference type="EC" id="5.1.1.1" evidence="5"/>
<evidence type="ECO:0000256" key="5">
    <source>
        <dbReference type="HAMAP-Rule" id="MF_01201"/>
    </source>
</evidence>
<protein>
    <recommendedName>
        <fullName evidence="5">Alanine racemase</fullName>
        <ecNumber evidence="5">5.1.1.1</ecNumber>
    </recommendedName>
</protein>
<dbReference type="EMBL" id="FOUU01000001">
    <property type="protein sequence ID" value="SFM51550.1"/>
    <property type="molecule type" value="Genomic_DNA"/>
</dbReference>
<evidence type="ECO:0000256" key="6">
    <source>
        <dbReference type="PIRSR" id="PIRSR600821-50"/>
    </source>
</evidence>
<comment type="cofactor">
    <cofactor evidence="2 5 6">
        <name>pyridoxal 5'-phosphate</name>
        <dbReference type="ChEBI" id="CHEBI:597326"/>
    </cofactor>
</comment>
<dbReference type="Gene3D" id="2.40.37.10">
    <property type="entry name" value="Lyase, Ornithine Decarboxylase, Chain A, domain 1"/>
    <property type="match status" value="1"/>
</dbReference>
<dbReference type="SMART" id="SM01005">
    <property type="entry name" value="Ala_racemase_C"/>
    <property type="match status" value="1"/>
</dbReference>
<feature type="active site" description="Proton acceptor; specific for L-alanine" evidence="5">
    <location>
        <position position="266"/>
    </location>
</feature>
<evidence type="ECO:0000256" key="4">
    <source>
        <dbReference type="ARBA" id="ARBA00023235"/>
    </source>
</evidence>
<organism evidence="9 10">
    <name type="scientific">Thermodesulforhabdus norvegica</name>
    <dbReference type="NCBI Taxonomy" id="39841"/>
    <lineage>
        <taxon>Bacteria</taxon>
        <taxon>Pseudomonadati</taxon>
        <taxon>Thermodesulfobacteriota</taxon>
        <taxon>Syntrophobacteria</taxon>
        <taxon>Syntrophobacterales</taxon>
        <taxon>Thermodesulforhabdaceae</taxon>
        <taxon>Thermodesulforhabdus</taxon>
    </lineage>
</organism>
<dbReference type="AlphaFoldDB" id="A0A1I4RI04"/>
<dbReference type="UniPathway" id="UPA00042">
    <property type="reaction ID" value="UER00497"/>
</dbReference>
<dbReference type="SUPFAM" id="SSF50621">
    <property type="entry name" value="Alanine racemase C-terminal domain-like"/>
    <property type="match status" value="1"/>
</dbReference>
<dbReference type="STRING" id="39841.SAMN05660836_00616"/>
<feature type="domain" description="Alanine racemase C-terminal" evidence="8">
    <location>
        <begin position="245"/>
        <end position="374"/>
    </location>
</feature>
<dbReference type="NCBIfam" id="TIGR00492">
    <property type="entry name" value="alr"/>
    <property type="match status" value="1"/>
</dbReference>
<dbReference type="RefSeq" id="WP_093393378.1">
    <property type="nucleotide sequence ID" value="NZ_FOUU01000001.1"/>
</dbReference>
<dbReference type="PANTHER" id="PTHR30511:SF0">
    <property type="entry name" value="ALANINE RACEMASE, CATABOLIC-RELATED"/>
    <property type="match status" value="1"/>
</dbReference>
<accession>A0A1I4RI04</accession>